<dbReference type="EMBL" id="LXQA010460454">
    <property type="protein sequence ID" value="MCI53255.1"/>
    <property type="molecule type" value="Genomic_DNA"/>
</dbReference>
<dbReference type="Proteomes" id="UP000265520">
    <property type="component" value="Unassembled WGS sequence"/>
</dbReference>
<reference evidence="1 2" key="1">
    <citation type="journal article" date="2018" name="Front. Plant Sci.">
        <title>Red Clover (Trifolium pratense) and Zigzag Clover (T. medium) - A Picture of Genomic Similarities and Differences.</title>
        <authorList>
            <person name="Dluhosova J."/>
            <person name="Istvanek J."/>
            <person name="Nedelnik J."/>
            <person name="Repkova J."/>
        </authorList>
    </citation>
    <scope>NUCLEOTIDE SEQUENCE [LARGE SCALE GENOMIC DNA]</scope>
    <source>
        <strain evidence="2">cv. 10/8</strain>
        <tissue evidence="1">Leaf</tissue>
    </source>
</reference>
<sequence>PNLILRHQLGKKATKIANDVAGVQGRSDFKEVCYLPALYEIVSSSATCVGEKFETRELFKESILKALKDPKAQNIGVYGFGGV</sequence>
<evidence type="ECO:0000313" key="2">
    <source>
        <dbReference type="Proteomes" id="UP000265520"/>
    </source>
</evidence>
<comment type="caution">
    <text evidence="1">The sequence shown here is derived from an EMBL/GenBank/DDBJ whole genome shotgun (WGS) entry which is preliminary data.</text>
</comment>
<feature type="non-terminal residue" evidence="1">
    <location>
        <position position="83"/>
    </location>
</feature>
<feature type="non-terminal residue" evidence="1">
    <location>
        <position position="1"/>
    </location>
</feature>
<proteinExistence type="predicted"/>
<dbReference type="AlphaFoldDB" id="A0A392SYW6"/>
<keyword evidence="2" id="KW-1185">Reference proteome</keyword>
<protein>
    <submittedName>
        <fullName evidence="1">Disease resistance protein</fullName>
    </submittedName>
</protein>
<name>A0A392SYW6_9FABA</name>
<organism evidence="1 2">
    <name type="scientific">Trifolium medium</name>
    <dbReference type="NCBI Taxonomy" id="97028"/>
    <lineage>
        <taxon>Eukaryota</taxon>
        <taxon>Viridiplantae</taxon>
        <taxon>Streptophyta</taxon>
        <taxon>Embryophyta</taxon>
        <taxon>Tracheophyta</taxon>
        <taxon>Spermatophyta</taxon>
        <taxon>Magnoliopsida</taxon>
        <taxon>eudicotyledons</taxon>
        <taxon>Gunneridae</taxon>
        <taxon>Pentapetalae</taxon>
        <taxon>rosids</taxon>
        <taxon>fabids</taxon>
        <taxon>Fabales</taxon>
        <taxon>Fabaceae</taxon>
        <taxon>Papilionoideae</taxon>
        <taxon>50 kb inversion clade</taxon>
        <taxon>NPAAA clade</taxon>
        <taxon>Hologalegina</taxon>
        <taxon>IRL clade</taxon>
        <taxon>Trifolieae</taxon>
        <taxon>Trifolium</taxon>
    </lineage>
</organism>
<accession>A0A392SYW6</accession>
<evidence type="ECO:0000313" key="1">
    <source>
        <dbReference type="EMBL" id="MCI53255.1"/>
    </source>
</evidence>